<dbReference type="EMBL" id="RJTX01000004">
    <property type="protein sequence ID" value="ROH96244.1"/>
    <property type="molecule type" value="Genomic_DNA"/>
</dbReference>
<evidence type="ECO:0000313" key="1">
    <source>
        <dbReference type="EMBL" id="ROH96244.1"/>
    </source>
</evidence>
<gene>
    <name evidence="2" type="ORF">BCF50_2464</name>
    <name evidence="1" type="ORF">EGI05_17245</name>
</gene>
<protein>
    <recommendedName>
        <fullName evidence="5">Bacteriocin</fullName>
    </recommendedName>
</protein>
<evidence type="ECO:0000313" key="4">
    <source>
        <dbReference type="Proteomes" id="UP000295709"/>
    </source>
</evidence>
<keyword evidence="4" id="KW-1185">Reference proteome</keyword>
<evidence type="ECO:0000313" key="3">
    <source>
        <dbReference type="Proteomes" id="UP000269375"/>
    </source>
</evidence>
<reference evidence="2 4" key="2">
    <citation type="submission" date="2019-03" db="EMBL/GenBank/DDBJ databases">
        <title>Genomic Encyclopedia of Archaeal and Bacterial Type Strains, Phase II (KMG-II): from individual species to whole genera.</title>
        <authorList>
            <person name="Goeker M."/>
        </authorList>
    </citation>
    <scope>NUCLEOTIDE SEQUENCE [LARGE SCALE GENOMIC DNA]</scope>
    <source>
        <strain evidence="2 4">DSM 15235</strain>
    </source>
</reference>
<reference evidence="1" key="1">
    <citation type="submission" date="2018-11" db="EMBL/GenBank/DDBJ databases">
        <title>Proposal to divide the Flavobacteriaceae and reorganize its genera based on Amino Acid Identity values calculated from whole genome sequences.</title>
        <authorList>
            <person name="Nicholson A.C."/>
            <person name="Gulvik C.A."/>
            <person name="Whitney A.M."/>
            <person name="Humrighouse B.W."/>
            <person name="Bell M."/>
            <person name="Holmes B."/>
            <person name="Steigerwalt A."/>
            <person name="Villarma A."/>
            <person name="Sheth M."/>
            <person name="Batra D."/>
            <person name="Pryor J."/>
            <person name="Bernardet J.-F."/>
            <person name="Hugo C."/>
            <person name="Kampfer P."/>
            <person name="Newman J."/>
            <person name="Mcquiston J.R."/>
        </authorList>
    </citation>
    <scope>NUCLEOTIDE SEQUENCE</scope>
    <source>
        <strain evidence="1">DSM 15235</strain>
    </source>
</reference>
<evidence type="ECO:0008006" key="5">
    <source>
        <dbReference type="Google" id="ProtNLM"/>
    </source>
</evidence>
<sequence>MLKKLQKLNREELKKINGGTGIEPCDIAPEGCPCKVPPGHPCLGGGGDPGGGGTLGYCPNDGAYIPCDQLCSDGRQPLCPL</sequence>
<proteinExistence type="predicted"/>
<organism evidence="1 3">
    <name type="scientific">Chryseobacterium daecheongense</name>
    <dbReference type="NCBI Taxonomy" id="192389"/>
    <lineage>
        <taxon>Bacteria</taxon>
        <taxon>Pseudomonadati</taxon>
        <taxon>Bacteroidota</taxon>
        <taxon>Flavobacteriia</taxon>
        <taxon>Flavobacteriales</taxon>
        <taxon>Weeksellaceae</taxon>
        <taxon>Chryseobacterium group</taxon>
        <taxon>Chryseobacterium</taxon>
    </lineage>
</organism>
<dbReference type="EMBL" id="SOQW01000003">
    <property type="protein sequence ID" value="TDX91334.1"/>
    <property type="molecule type" value="Genomic_DNA"/>
</dbReference>
<dbReference type="Proteomes" id="UP000269375">
    <property type="component" value="Unassembled WGS sequence"/>
</dbReference>
<dbReference type="AlphaFoldDB" id="A0A3N0VU01"/>
<dbReference type="RefSeq" id="WP_123264250.1">
    <property type="nucleotide sequence ID" value="NZ_RJTX01000004.1"/>
</dbReference>
<accession>A0A3N0VU01</accession>
<name>A0A3N0VU01_9FLAO</name>
<comment type="caution">
    <text evidence="1">The sequence shown here is derived from an EMBL/GenBank/DDBJ whole genome shotgun (WGS) entry which is preliminary data.</text>
</comment>
<evidence type="ECO:0000313" key="2">
    <source>
        <dbReference type="EMBL" id="TDX91334.1"/>
    </source>
</evidence>
<dbReference type="OrthoDB" id="1274622at2"/>
<dbReference type="Proteomes" id="UP000295709">
    <property type="component" value="Unassembled WGS sequence"/>
</dbReference>